<protein>
    <submittedName>
        <fullName evidence="1">Uncharacterized protein</fullName>
    </submittedName>
</protein>
<keyword evidence="2" id="KW-1185">Reference proteome</keyword>
<dbReference type="VEuPathDB" id="VectorBase:AARA011325"/>
<accession>A0A182ICK8</accession>
<reference evidence="1" key="1">
    <citation type="submission" date="2022-08" db="UniProtKB">
        <authorList>
            <consortium name="EnsemblMetazoa"/>
        </authorList>
    </citation>
    <scope>IDENTIFICATION</scope>
    <source>
        <strain evidence="1">Dongola</strain>
    </source>
</reference>
<dbReference type="Proteomes" id="UP000075840">
    <property type="component" value="Unassembled WGS sequence"/>
</dbReference>
<sequence length="76" mass="8601">MSNASVMVVGIFCGASKPSDVEPFLRPLVEDFNRLHDNKMTLNGKKYLFRLDLLSLTRMHAHLLNRFATTTKYTGA</sequence>
<dbReference type="EnsemblMetazoa" id="AARA011325-RA">
    <property type="protein sequence ID" value="AARA011325-PA"/>
    <property type="gene ID" value="AARA011325"/>
</dbReference>
<dbReference type="AlphaFoldDB" id="A0A182ICK8"/>
<dbReference type="EMBL" id="APCN01007139">
    <property type="status" value="NOT_ANNOTATED_CDS"/>
    <property type="molecule type" value="Genomic_DNA"/>
</dbReference>
<organism evidence="1 2">
    <name type="scientific">Anopheles arabiensis</name>
    <name type="common">Mosquito</name>
    <dbReference type="NCBI Taxonomy" id="7173"/>
    <lineage>
        <taxon>Eukaryota</taxon>
        <taxon>Metazoa</taxon>
        <taxon>Ecdysozoa</taxon>
        <taxon>Arthropoda</taxon>
        <taxon>Hexapoda</taxon>
        <taxon>Insecta</taxon>
        <taxon>Pterygota</taxon>
        <taxon>Neoptera</taxon>
        <taxon>Endopterygota</taxon>
        <taxon>Diptera</taxon>
        <taxon>Nematocera</taxon>
        <taxon>Culicoidea</taxon>
        <taxon>Culicidae</taxon>
        <taxon>Anophelinae</taxon>
        <taxon>Anopheles</taxon>
    </lineage>
</organism>
<evidence type="ECO:0000313" key="1">
    <source>
        <dbReference type="EnsemblMetazoa" id="AARA011325-PA"/>
    </source>
</evidence>
<evidence type="ECO:0000313" key="2">
    <source>
        <dbReference type="Proteomes" id="UP000075840"/>
    </source>
</evidence>
<proteinExistence type="predicted"/>
<name>A0A182ICK8_ANOAR</name>